<keyword evidence="3" id="KW-1185">Reference proteome</keyword>
<dbReference type="Proteomes" id="UP000190230">
    <property type="component" value="Unassembled WGS sequence"/>
</dbReference>
<protein>
    <submittedName>
        <fullName evidence="2">Predicted choloylglycine hydrolase</fullName>
    </submittedName>
</protein>
<gene>
    <name evidence="2" type="ORF">SAMN05660776_0051</name>
</gene>
<dbReference type="Gene3D" id="3.60.60.10">
    <property type="entry name" value="Penicillin V Acylase, Chain A"/>
    <property type="match status" value="1"/>
</dbReference>
<dbReference type="NCBIfam" id="NF040521">
    <property type="entry name" value="C45_proenzyme"/>
    <property type="match status" value="1"/>
</dbReference>
<dbReference type="AlphaFoldDB" id="A0A1T5EIN8"/>
<proteinExistence type="predicted"/>
<organism evidence="2 3">
    <name type="scientific">Salegentibacter holothuriorum</name>
    <dbReference type="NCBI Taxonomy" id="241145"/>
    <lineage>
        <taxon>Bacteria</taxon>
        <taxon>Pseudomonadati</taxon>
        <taxon>Bacteroidota</taxon>
        <taxon>Flavobacteriia</taxon>
        <taxon>Flavobacteriales</taxon>
        <taxon>Flavobacteriaceae</taxon>
        <taxon>Salegentibacter</taxon>
    </lineage>
</organism>
<reference evidence="3" key="1">
    <citation type="submission" date="2017-02" db="EMBL/GenBank/DDBJ databases">
        <authorList>
            <person name="Varghese N."/>
            <person name="Submissions S."/>
        </authorList>
    </citation>
    <scope>NUCLEOTIDE SEQUENCE [LARGE SCALE GENOMIC DNA]</scope>
    <source>
        <strain evidence="3">DSM 23405</strain>
    </source>
</reference>
<dbReference type="EMBL" id="FUYY01000010">
    <property type="protein sequence ID" value="SKB83903.1"/>
    <property type="molecule type" value="Genomic_DNA"/>
</dbReference>
<dbReference type="InterPro" id="IPR047794">
    <property type="entry name" value="C45_proenzyme-like"/>
</dbReference>
<dbReference type="SUPFAM" id="SSF56235">
    <property type="entry name" value="N-terminal nucleophile aminohydrolases (Ntn hydrolases)"/>
    <property type="match status" value="1"/>
</dbReference>
<keyword evidence="2" id="KW-0378">Hydrolase</keyword>
<sequence>MQNLSERGNYSKSKFMQLHFNAISEPGKPGTKWQRLYKTHWPAYKNWLKSKGTANYPDLKTSQAALKKYMPEMWLTYQRLCKLAKGDKIAARFLTGFQPPAYISGCSQAVTTGKDIQLVRNYDFHPDLMEGTQLLTCWNKKKVIATSDCLIGVVDGMNDDGLAVSLTFGGRKEVGVGFGIPFILRYVLEFCSNVDEAVAALKRIPSHMSYNVTVVDKTGKFRTVQLAPDKTPVITDASFTTNHQGIVDWPENAAFNKTLERSSFLKKMLSVKNVSSNQVADAFLKAPLYNTKFKEGFGTLFTSVYRPLEGKVILRWPGTSVVQTFDNFQEVYRLINYKQAKVTPELWKQEVVETIKTVEDPFEDQTSQNLDWQESITEIMVNAMAQAHPSTNERELENLRGKIIDNGEVSWQAVAGFWSKMGSEYTDSWSS</sequence>
<dbReference type="STRING" id="241145.SAMN05660776_0051"/>
<dbReference type="GO" id="GO:0016787">
    <property type="term" value="F:hydrolase activity"/>
    <property type="evidence" value="ECO:0007669"/>
    <property type="project" value="UniProtKB-KW"/>
</dbReference>
<dbReference type="PANTHER" id="PTHR34180:SF1">
    <property type="entry name" value="BETA-ALANYL-DOPAMINE_CARCININE HYDROLASE"/>
    <property type="match status" value="1"/>
</dbReference>
<dbReference type="CDD" id="cd01935">
    <property type="entry name" value="Ntn_CGH_like"/>
    <property type="match status" value="1"/>
</dbReference>
<dbReference type="InterPro" id="IPR029055">
    <property type="entry name" value="Ntn_hydrolases_N"/>
</dbReference>
<feature type="domain" description="Peptidase C45 hydrolase" evidence="1">
    <location>
        <begin position="115"/>
        <end position="318"/>
    </location>
</feature>
<evidence type="ECO:0000313" key="2">
    <source>
        <dbReference type="EMBL" id="SKB83903.1"/>
    </source>
</evidence>
<dbReference type="PANTHER" id="PTHR34180">
    <property type="entry name" value="PEPTIDASE C45"/>
    <property type="match status" value="1"/>
</dbReference>
<dbReference type="Pfam" id="PF03417">
    <property type="entry name" value="AAT"/>
    <property type="match status" value="1"/>
</dbReference>
<evidence type="ECO:0000313" key="3">
    <source>
        <dbReference type="Proteomes" id="UP000190230"/>
    </source>
</evidence>
<dbReference type="InterPro" id="IPR047801">
    <property type="entry name" value="Peptidase_C45"/>
</dbReference>
<evidence type="ECO:0000259" key="1">
    <source>
        <dbReference type="Pfam" id="PF03417"/>
    </source>
</evidence>
<dbReference type="InterPro" id="IPR005079">
    <property type="entry name" value="Peptidase_C45_hydrolase"/>
</dbReference>
<accession>A0A1T5EIN8</accession>
<name>A0A1T5EIN8_9FLAO</name>